<keyword evidence="4" id="KW-1185">Reference proteome</keyword>
<dbReference type="Gene3D" id="1.25.40.20">
    <property type="entry name" value="Ankyrin repeat-containing domain"/>
    <property type="match status" value="2"/>
</dbReference>
<proteinExistence type="predicted"/>
<gene>
    <name evidence="3" type="ORF">NW762_014806</name>
</gene>
<name>A0A9W8RLI6_9HYPO</name>
<dbReference type="PROSITE" id="PS50297">
    <property type="entry name" value="ANK_REP_REGION"/>
    <property type="match status" value="1"/>
</dbReference>
<accession>A0A9W8RLI6</accession>
<dbReference type="SUPFAM" id="SSF48403">
    <property type="entry name" value="Ankyrin repeat"/>
    <property type="match status" value="2"/>
</dbReference>
<keyword evidence="1" id="KW-0040">ANK repeat</keyword>
<dbReference type="InterPro" id="IPR002110">
    <property type="entry name" value="Ankyrin_rpt"/>
</dbReference>
<feature type="domain" description="Heterokaryon incompatibility" evidence="2">
    <location>
        <begin position="703"/>
        <end position="838"/>
    </location>
</feature>
<evidence type="ECO:0000313" key="3">
    <source>
        <dbReference type="EMBL" id="KAJ4243475.1"/>
    </source>
</evidence>
<evidence type="ECO:0000256" key="1">
    <source>
        <dbReference type="PROSITE-ProRule" id="PRU00023"/>
    </source>
</evidence>
<evidence type="ECO:0000259" key="2">
    <source>
        <dbReference type="Pfam" id="PF06985"/>
    </source>
</evidence>
<dbReference type="Proteomes" id="UP001152049">
    <property type="component" value="Unassembled WGS sequence"/>
</dbReference>
<feature type="repeat" description="ANK" evidence="1">
    <location>
        <begin position="150"/>
        <end position="182"/>
    </location>
</feature>
<dbReference type="Pfam" id="PF26639">
    <property type="entry name" value="Het-6_barrel"/>
    <property type="match status" value="1"/>
</dbReference>
<dbReference type="PANTHER" id="PTHR24148:SF82">
    <property type="entry name" value="HETEROKARYON INCOMPATIBILITY DOMAIN-CONTAINING PROTEIN"/>
    <property type="match status" value="1"/>
</dbReference>
<dbReference type="InterPro" id="IPR052895">
    <property type="entry name" value="HetReg/Transcr_Mod"/>
</dbReference>
<reference evidence="3" key="1">
    <citation type="submission" date="2022-09" db="EMBL/GenBank/DDBJ databases">
        <title>Fusarium specimens isolated from Avocado Roots.</title>
        <authorList>
            <person name="Stajich J."/>
            <person name="Roper C."/>
            <person name="Heimlech-Rivalta G."/>
        </authorList>
    </citation>
    <scope>NUCLEOTIDE SEQUENCE</scope>
    <source>
        <strain evidence="3">CF00136</strain>
    </source>
</reference>
<sequence>MQPPQTGTCDTPPDDAIIVAAGEWLVSLCSKSDINTKDQLLSPLERQKFDEFFTLHRRSPIFKKYHIEAIRKCLTKDVKPNNRLAREFLEKDDTQRLFVGENDILQATIKTARKEPEFLGRSFKISCPELAEMVELLMSHGASANSLDDDGNSPLFYACVLGYEELFRLLISAGADISTTHRRQLPYQLKKSDDDSKEPIEGKQQETAVNLLQVTLDALISPQRITDMTLVGWPPGVHYDHPLWEGDPKSTWGGIILYLLEKGLSYAKEDPGLIMLLHIVCYQGQLDLVEQLLSFGIATDVAGLRVVNGGHGKGNSLGTAMHAASFGQRISVVSILMAHGVSPRSRRQCFLNRAGTEGELTPIEVAIATCRYVDKEKLLVFLYEFIQQAEELEDPDYQAALEYSVKRDNFDFTKRLLERGVRLSKVPSNTESVAMAQLLISHDIALNPAKLQKKALARDRFDLLRWCVSEYGPLLPSDPKSWGEMASWLLDKGYRYIENVRYLVTEYPGPHIDTVLIANLTLYPKEEEPTPTSWLHLAILKNIVTAMEIFLEAGADPSLPGLPTDAPTAIRNSGYNQFDLFPWRFELVKTLEKRRLDDEQWTLPSYEEVRSRMADEVAIQNCQWNKRLEKLAERRQNVPHIEAHQEPSSTKSFRLEISTQTATYPPLNGTSAFRLLELQPSDSQSEPLVGQLVDSDITFRPDYEALSYVWGDITTVRYIRLDEQEVSITPNLHSALTHLRSASEVRTLWVDALCINQSTHGERNQQVRIMGDIYKSARQVVVWLGDAADDSHLVFDFLNDDTELGGFINRPDPPEPKHLAWMALVRRPWFYRTWVIQELALARRAIMMCGKDSTIWINEDQTWGDPDFAGGAKGLSTVFSDPGNQPDHPLSGFNADSHIWRLRSLEAGSDPMSILRYSRVCQTTEIKDKIYGIVGLFEPGFIEVDYDLPVEDIFQQFTEAVIRLTGDLRIFKYLGATRHLDGVSSWVPDFTDTTTRGLPEQDWSPPYRSDNLEEYTLRFADGSTSSIPRGDLAKKSLPGWEFLDGGGILIKGKMTDTIRVLGPELPDGMDYAPGTDNFARIMREWETLAATLIPDWKDSVGPSVTGAFATTLASSSGRKVNSIEFGFTEWYRHCGTGILEAKDPSMFLRDHEFYLWWLGVGKDHNDEDFGKVTFELREYAEQMEYASYGRCLFTTEGGSMGLASTRARTGDCIVYFPGASEPFVLRRRKDGKGWTMVNDCYLYGLDLDDLFYDNDHLVEDFVIY</sequence>
<dbReference type="SMART" id="SM00248">
    <property type="entry name" value="ANK"/>
    <property type="match status" value="4"/>
</dbReference>
<dbReference type="AlphaFoldDB" id="A0A9W8RLI6"/>
<organism evidence="3 4">
    <name type="scientific">Fusarium torreyae</name>
    <dbReference type="NCBI Taxonomy" id="1237075"/>
    <lineage>
        <taxon>Eukaryota</taxon>
        <taxon>Fungi</taxon>
        <taxon>Dikarya</taxon>
        <taxon>Ascomycota</taxon>
        <taxon>Pezizomycotina</taxon>
        <taxon>Sordariomycetes</taxon>
        <taxon>Hypocreomycetidae</taxon>
        <taxon>Hypocreales</taxon>
        <taxon>Nectriaceae</taxon>
        <taxon>Fusarium</taxon>
    </lineage>
</organism>
<comment type="caution">
    <text evidence="3">The sequence shown here is derived from an EMBL/GenBank/DDBJ whole genome shotgun (WGS) entry which is preliminary data.</text>
</comment>
<dbReference type="PROSITE" id="PS50088">
    <property type="entry name" value="ANK_REPEAT"/>
    <property type="match status" value="1"/>
</dbReference>
<dbReference type="InterPro" id="IPR010730">
    <property type="entry name" value="HET"/>
</dbReference>
<evidence type="ECO:0000313" key="4">
    <source>
        <dbReference type="Proteomes" id="UP001152049"/>
    </source>
</evidence>
<protein>
    <recommendedName>
        <fullName evidence="2">Heterokaryon incompatibility domain-containing protein</fullName>
    </recommendedName>
</protein>
<dbReference type="InterPro" id="IPR036770">
    <property type="entry name" value="Ankyrin_rpt-contain_sf"/>
</dbReference>
<dbReference type="EMBL" id="JAOQAZ010000057">
    <property type="protein sequence ID" value="KAJ4243475.1"/>
    <property type="molecule type" value="Genomic_DNA"/>
</dbReference>
<dbReference type="Pfam" id="PF12796">
    <property type="entry name" value="Ank_2"/>
    <property type="match status" value="1"/>
</dbReference>
<dbReference type="PANTHER" id="PTHR24148">
    <property type="entry name" value="ANKYRIN REPEAT DOMAIN-CONTAINING PROTEIN 39 HOMOLOG-RELATED"/>
    <property type="match status" value="1"/>
</dbReference>
<dbReference type="Pfam" id="PF06985">
    <property type="entry name" value="HET"/>
    <property type="match status" value="1"/>
</dbReference>
<dbReference type="OrthoDB" id="2157530at2759"/>